<sequence>MDIDTTQNIKINMDSKMRKMDIHYKKRKMDMNSEKRKINIDSGDIEEQNNYNKNTSSNLKNLGFRSHDIDIAMWAQF</sequence>
<dbReference type="EMBL" id="CAJVQA010008121">
    <property type="protein sequence ID" value="CAG8666777.1"/>
    <property type="molecule type" value="Genomic_DNA"/>
</dbReference>
<comment type="caution">
    <text evidence="1">The sequence shown here is derived from an EMBL/GenBank/DDBJ whole genome shotgun (WGS) entry which is preliminary data.</text>
</comment>
<protein>
    <submittedName>
        <fullName evidence="1">1340_t:CDS:1</fullName>
    </submittedName>
</protein>
<proteinExistence type="predicted"/>
<dbReference type="AlphaFoldDB" id="A0A9N9E747"/>
<evidence type="ECO:0000313" key="2">
    <source>
        <dbReference type="Proteomes" id="UP000789759"/>
    </source>
</evidence>
<keyword evidence="2" id="KW-1185">Reference proteome</keyword>
<accession>A0A9N9E747</accession>
<evidence type="ECO:0000313" key="1">
    <source>
        <dbReference type="EMBL" id="CAG8666777.1"/>
    </source>
</evidence>
<dbReference type="Proteomes" id="UP000789759">
    <property type="component" value="Unassembled WGS sequence"/>
</dbReference>
<name>A0A9N9E747_9GLOM</name>
<reference evidence="1" key="1">
    <citation type="submission" date="2021-06" db="EMBL/GenBank/DDBJ databases">
        <authorList>
            <person name="Kallberg Y."/>
            <person name="Tangrot J."/>
            <person name="Rosling A."/>
        </authorList>
    </citation>
    <scope>NUCLEOTIDE SEQUENCE</scope>
    <source>
        <strain evidence="1">FL966</strain>
    </source>
</reference>
<dbReference type="OrthoDB" id="2462815at2759"/>
<gene>
    <name evidence="1" type="ORF">CPELLU_LOCUS10064</name>
</gene>
<organism evidence="1 2">
    <name type="scientific">Cetraspora pellucida</name>
    <dbReference type="NCBI Taxonomy" id="1433469"/>
    <lineage>
        <taxon>Eukaryota</taxon>
        <taxon>Fungi</taxon>
        <taxon>Fungi incertae sedis</taxon>
        <taxon>Mucoromycota</taxon>
        <taxon>Glomeromycotina</taxon>
        <taxon>Glomeromycetes</taxon>
        <taxon>Diversisporales</taxon>
        <taxon>Gigasporaceae</taxon>
        <taxon>Cetraspora</taxon>
    </lineage>
</organism>